<feature type="compositionally biased region" description="Polar residues" evidence="1">
    <location>
        <begin position="446"/>
        <end position="458"/>
    </location>
</feature>
<feature type="region of interest" description="Disordered" evidence="1">
    <location>
        <begin position="235"/>
        <end position="266"/>
    </location>
</feature>
<name>A0A8I1HZ33_9CORY</name>
<dbReference type="RefSeq" id="WP_200436041.1">
    <property type="nucleotide sequence ID" value="NZ_JAEHFL010000012.1"/>
</dbReference>
<feature type="transmembrane region" description="Helical" evidence="2">
    <location>
        <begin position="150"/>
        <end position="171"/>
    </location>
</feature>
<dbReference type="AlphaFoldDB" id="A0A8I1HZ33"/>
<feature type="transmembrane region" description="Helical" evidence="2">
    <location>
        <begin position="191"/>
        <end position="217"/>
    </location>
</feature>
<dbReference type="InterPro" id="IPR005625">
    <property type="entry name" value="PepSY-ass_TM"/>
</dbReference>
<dbReference type="Proteomes" id="UP000603369">
    <property type="component" value="Unassembled WGS sequence"/>
</dbReference>
<dbReference type="PANTHER" id="PTHR34219">
    <property type="entry name" value="IRON-REGULATED INNER MEMBRANE PROTEIN-RELATED"/>
    <property type="match status" value="1"/>
</dbReference>
<dbReference type="PANTHER" id="PTHR34219:SF1">
    <property type="entry name" value="PEPSY DOMAIN-CONTAINING PROTEIN"/>
    <property type="match status" value="1"/>
</dbReference>
<comment type="caution">
    <text evidence="3">The sequence shown here is derived from an EMBL/GenBank/DDBJ whole genome shotgun (WGS) entry which is preliminary data.</text>
</comment>
<dbReference type="Pfam" id="PF03929">
    <property type="entry name" value="PepSY_TM"/>
    <property type="match status" value="1"/>
</dbReference>
<keyword evidence="2" id="KW-0472">Membrane</keyword>
<feature type="transmembrane region" description="Helical" evidence="2">
    <location>
        <begin position="398"/>
        <end position="422"/>
    </location>
</feature>
<feature type="transmembrane region" description="Helical" evidence="2">
    <location>
        <begin position="357"/>
        <end position="378"/>
    </location>
</feature>
<gene>
    <name evidence="3" type="ORF">JDP02_08420</name>
</gene>
<keyword evidence="2" id="KW-0812">Transmembrane</keyword>
<protein>
    <submittedName>
        <fullName evidence="3">PepSY domain-containing protein</fullName>
    </submittedName>
</protein>
<keyword evidence="4" id="KW-1185">Reference proteome</keyword>
<feature type="transmembrane region" description="Helical" evidence="2">
    <location>
        <begin position="15"/>
        <end position="36"/>
    </location>
</feature>
<dbReference type="EMBL" id="JAEHFL010000012">
    <property type="protein sequence ID" value="MBK3428532.1"/>
    <property type="molecule type" value="Genomic_DNA"/>
</dbReference>
<reference evidence="3 4" key="1">
    <citation type="submission" date="2020-12" db="EMBL/GenBank/DDBJ databases">
        <title>Draft genome sequence of the commensal strain Corynebacterium tuberculostearicum MFP09/CIP 102622 isolated from human skin.</title>
        <authorList>
            <person name="Boukerb A.M."/>
            <person name="Janvier X."/>
            <person name="Feuilloley M.G.J."/>
            <person name="Groboillot A."/>
        </authorList>
    </citation>
    <scope>NUCLEOTIDE SEQUENCE [LARGE SCALE GENOMIC DNA]</scope>
    <source>
        <strain evidence="3 4">CIP 102622</strain>
    </source>
</reference>
<accession>A0A8I1HZ33</accession>
<sequence length="458" mass="49190">MTISTHGALSRLHKFAGVIIAPFLIVAALSGFLYALAPTFEPWIYHDEVTATAQGSPRSLDEQIAAAQREHPDGHVVQVEPSEDPQETTRVLFADPSAPNASYTRAVFVDPVDLHITGELQQYGGSRALPFRTWASDGHRTLWLGEPGRLYAELAASWLGALSILGLYLWLKRKQKNRKRLSKPLTLHARVGAWLLPGFLFLTVTGLTWSLVAGTAIGKVREELNWKEPSVATSVAEVGASTEAGEHSGHAGHSGHVGHAGHNGPAELAGAQTALSTARSQGLTGVLEMTPPEKPGDAWGVREARADFKLRSDAVAVTPNGEVIDRINSADWPLAAQLTSWLIQLHMGTLFGIYSQIALAALALGLLVVSIAGLRMWWIKPRRGLPELKITPAVLAGVVAYSIVAPLFGASLMIFFLGDWIVRRLRAPQRGRGAAAGETTPRPRGGSSSWSLATDRNG</sequence>
<organism evidence="3 4">
    <name type="scientific">Corynebacterium tuberculostearicum</name>
    <dbReference type="NCBI Taxonomy" id="38304"/>
    <lineage>
        <taxon>Bacteria</taxon>
        <taxon>Bacillati</taxon>
        <taxon>Actinomycetota</taxon>
        <taxon>Actinomycetes</taxon>
        <taxon>Mycobacteriales</taxon>
        <taxon>Corynebacteriaceae</taxon>
        <taxon>Corynebacterium</taxon>
    </lineage>
</organism>
<evidence type="ECO:0000256" key="1">
    <source>
        <dbReference type="SAM" id="MobiDB-lite"/>
    </source>
</evidence>
<evidence type="ECO:0000313" key="3">
    <source>
        <dbReference type="EMBL" id="MBK3428532.1"/>
    </source>
</evidence>
<evidence type="ECO:0000256" key="2">
    <source>
        <dbReference type="SAM" id="Phobius"/>
    </source>
</evidence>
<keyword evidence="2" id="KW-1133">Transmembrane helix</keyword>
<feature type="region of interest" description="Disordered" evidence="1">
    <location>
        <begin position="432"/>
        <end position="458"/>
    </location>
</feature>
<proteinExistence type="predicted"/>
<evidence type="ECO:0000313" key="4">
    <source>
        <dbReference type="Proteomes" id="UP000603369"/>
    </source>
</evidence>